<dbReference type="PROSITE" id="PS50110">
    <property type="entry name" value="RESPONSE_REGULATORY"/>
    <property type="match status" value="1"/>
</dbReference>
<keyword evidence="5" id="KW-0902">Two-component regulatory system</keyword>
<dbReference type="InterPro" id="IPR005467">
    <property type="entry name" value="His_kinase_dom"/>
</dbReference>
<gene>
    <name evidence="9" type="ORF">UH38_00420</name>
</gene>
<evidence type="ECO:0000256" key="2">
    <source>
        <dbReference type="ARBA" id="ARBA00012438"/>
    </source>
</evidence>
<dbReference type="Pfam" id="PF00072">
    <property type="entry name" value="Response_reg"/>
    <property type="match status" value="1"/>
</dbReference>
<dbReference type="InterPro" id="IPR004358">
    <property type="entry name" value="Sig_transdc_His_kin-like_C"/>
</dbReference>
<dbReference type="InterPro" id="IPR001789">
    <property type="entry name" value="Sig_transdc_resp-reg_receiver"/>
</dbReference>
<dbReference type="AlphaFoldDB" id="A0A0D8ZY33"/>
<evidence type="ECO:0000256" key="1">
    <source>
        <dbReference type="ARBA" id="ARBA00000085"/>
    </source>
</evidence>
<dbReference type="SUPFAM" id="SSF52172">
    <property type="entry name" value="CheY-like"/>
    <property type="match status" value="1"/>
</dbReference>
<evidence type="ECO:0000256" key="5">
    <source>
        <dbReference type="ARBA" id="ARBA00023012"/>
    </source>
</evidence>
<dbReference type="EC" id="2.7.13.3" evidence="2"/>
<dbReference type="PANTHER" id="PTHR43547:SF2">
    <property type="entry name" value="HYBRID SIGNAL TRANSDUCTION HISTIDINE KINASE C"/>
    <property type="match status" value="1"/>
</dbReference>
<evidence type="ECO:0000259" key="7">
    <source>
        <dbReference type="PROSITE" id="PS50109"/>
    </source>
</evidence>
<feature type="domain" description="Response regulatory" evidence="8">
    <location>
        <begin position="10"/>
        <end position="125"/>
    </location>
</feature>
<dbReference type="PROSITE" id="PS50109">
    <property type="entry name" value="HIS_KIN"/>
    <property type="match status" value="1"/>
</dbReference>
<dbReference type="SMART" id="SM00388">
    <property type="entry name" value="HisKA"/>
    <property type="match status" value="1"/>
</dbReference>
<comment type="catalytic activity">
    <reaction evidence="1">
        <text>ATP + protein L-histidine = ADP + protein N-phospho-L-histidine.</text>
        <dbReference type="EC" id="2.7.13.3"/>
    </reaction>
</comment>
<dbReference type="STRING" id="1618023.UH38_00420"/>
<dbReference type="InterPro" id="IPR036890">
    <property type="entry name" value="HATPase_C_sf"/>
</dbReference>
<protein>
    <recommendedName>
        <fullName evidence="2">histidine kinase</fullName>
        <ecNumber evidence="2">2.7.13.3</ecNumber>
    </recommendedName>
</protein>
<evidence type="ECO:0000256" key="6">
    <source>
        <dbReference type="PROSITE-ProRule" id="PRU00169"/>
    </source>
</evidence>
<dbReference type="SUPFAM" id="SSF55874">
    <property type="entry name" value="ATPase domain of HSP90 chaperone/DNA topoisomerase II/histidine kinase"/>
    <property type="match status" value="1"/>
</dbReference>
<dbReference type="InterPro" id="IPR003594">
    <property type="entry name" value="HATPase_dom"/>
</dbReference>
<dbReference type="CDD" id="cd16922">
    <property type="entry name" value="HATPase_EvgS-ArcB-TorS-like"/>
    <property type="match status" value="1"/>
</dbReference>
<dbReference type="Pfam" id="PF00512">
    <property type="entry name" value="HisKA"/>
    <property type="match status" value="1"/>
</dbReference>
<dbReference type="Gene3D" id="3.30.565.10">
    <property type="entry name" value="Histidine kinase-like ATPase, C-terminal domain"/>
    <property type="match status" value="1"/>
</dbReference>
<feature type="domain" description="Histidine kinase" evidence="7">
    <location>
        <begin position="147"/>
        <end position="376"/>
    </location>
</feature>
<keyword evidence="4" id="KW-0808">Transferase</keyword>
<evidence type="ECO:0000313" key="9">
    <source>
        <dbReference type="EMBL" id="KJH73302.1"/>
    </source>
</evidence>
<keyword evidence="4" id="KW-0418">Kinase</keyword>
<dbReference type="PRINTS" id="PR00344">
    <property type="entry name" value="BCTRLSENSOR"/>
</dbReference>
<dbReference type="InterPro" id="IPR003661">
    <property type="entry name" value="HisK_dim/P_dom"/>
</dbReference>
<dbReference type="SMART" id="SM00387">
    <property type="entry name" value="HATPase_c"/>
    <property type="match status" value="1"/>
</dbReference>
<evidence type="ECO:0000256" key="3">
    <source>
        <dbReference type="ARBA" id="ARBA00022553"/>
    </source>
</evidence>
<dbReference type="GO" id="GO:0000155">
    <property type="term" value="F:phosphorelay sensor kinase activity"/>
    <property type="evidence" value="ECO:0007669"/>
    <property type="project" value="InterPro"/>
</dbReference>
<dbReference type="Gene3D" id="3.40.50.2300">
    <property type="match status" value="1"/>
</dbReference>
<evidence type="ECO:0000313" key="10">
    <source>
        <dbReference type="Proteomes" id="UP000032452"/>
    </source>
</evidence>
<comment type="caution">
    <text evidence="9">The sequence shown here is derived from an EMBL/GenBank/DDBJ whole genome shotgun (WGS) entry which is preliminary data.</text>
</comment>
<dbReference type="PATRIC" id="fig|1618023.3.peg.1305"/>
<name>A0A0D8ZY33_9CYAN</name>
<dbReference type="SUPFAM" id="SSF47384">
    <property type="entry name" value="Homodimeric domain of signal transducing histidine kinase"/>
    <property type="match status" value="1"/>
</dbReference>
<evidence type="ECO:0000256" key="4">
    <source>
        <dbReference type="ARBA" id="ARBA00022777"/>
    </source>
</evidence>
<dbReference type="SMART" id="SM00448">
    <property type="entry name" value="REC"/>
    <property type="match status" value="1"/>
</dbReference>
<feature type="modified residue" description="4-aspartylphosphate" evidence="6">
    <location>
        <position position="59"/>
    </location>
</feature>
<dbReference type="RefSeq" id="WP_045052637.1">
    <property type="nucleotide sequence ID" value="NZ_CAWMDP010000017.1"/>
</dbReference>
<dbReference type="CDD" id="cd00082">
    <property type="entry name" value="HisKA"/>
    <property type="match status" value="1"/>
</dbReference>
<proteinExistence type="predicted"/>
<dbReference type="EMBL" id="JYON01000001">
    <property type="protein sequence ID" value="KJH73302.1"/>
    <property type="molecule type" value="Genomic_DNA"/>
</dbReference>
<dbReference type="FunFam" id="3.40.50.2300:FF:000444">
    <property type="entry name" value="Sensory transduction histidine kinase"/>
    <property type="match status" value="1"/>
</dbReference>
<dbReference type="Pfam" id="PF02518">
    <property type="entry name" value="HATPase_c"/>
    <property type="match status" value="1"/>
</dbReference>
<dbReference type="OrthoDB" id="418136at2"/>
<organism evidence="9 10">
    <name type="scientific">Aliterella atlantica CENA595</name>
    <dbReference type="NCBI Taxonomy" id="1618023"/>
    <lineage>
        <taxon>Bacteria</taxon>
        <taxon>Bacillati</taxon>
        <taxon>Cyanobacteriota</taxon>
        <taxon>Cyanophyceae</taxon>
        <taxon>Chroococcidiopsidales</taxon>
        <taxon>Aliterellaceae</taxon>
        <taxon>Aliterella</taxon>
    </lineage>
</organism>
<dbReference type="PANTHER" id="PTHR43547">
    <property type="entry name" value="TWO-COMPONENT HISTIDINE KINASE"/>
    <property type="match status" value="1"/>
</dbReference>
<keyword evidence="10" id="KW-1185">Reference proteome</keyword>
<dbReference type="InterPro" id="IPR011006">
    <property type="entry name" value="CheY-like_superfamily"/>
</dbReference>
<evidence type="ECO:0000259" key="8">
    <source>
        <dbReference type="PROSITE" id="PS50110"/>
    </source>
</evidence>
<reference evidence="9 10" key="1">
    <citation type="submission" date="2015-02" db="EMBL/GenBank/DDBJ databases">
        <title>Draft genome of a novel marine cyanobacterium (Chroococcales) isolated from South Atlantic Ocean.</title>
        <authorList>
            <person name="Rigonato J."/>
            <person name="Alvarenga D.O."/>
            <person name="Branco L.H."/>
            <person name="Varani A.M."/>
            <person name="Brandini F.P."/>
            <person name="Fiore M.F."/>
        </authorList>
    </citation>
    <scope>NUCLEOTIDE SEQUENCE [LARGE SCALE GENOMIC DNA]</scope>
    <source>
        <strain evidence="9 10">CENA595</strain>
    </source>
</reference>
<dbReference type="Gene3D" id="1.10.287.130">
    <property type="match status" value="1"/>
</dbReference>
<sequence>MSSPIANTDRILVVDDSPDNVFLIQTILEEEGYAIATAEDGASALAQIEQSPPDLVLLDVMMPGMDGFEVTKRIRQNTKLSFIPILLITAHDKPSVAQGLDMGADDFIRKPVEVDELMARVRSLLRLKHSVDERDQIARQREDYVSRLTHDLRTPLVAADRMLALFSQGALGEMSATMQEAIVTMARSNQNLLQMVNTLLEVYRFEAGRKTLSFMPVDLRQLLPEVIKELTPLALEKKLSLQAEFDDKMQIGKVMGDRLELHRLFTNLIGNAIKFTDAGEVTVRLHSSLAPANLAAKQQSSSSYVAIEVADTGQGVAPDEQAVLFERFRQGSHKRSGSGLGLYLSRRIAEAHQGTIQLKSELGKGSVFTVYLPMQSSDKSS</sequence>
<dbReference type="Proteomes" id="UP000032452">
    <property type="component" value="Unassembled WGS sequence"/>
</dbReference>
<accession>A0A0D8ZY33</accession>
<dbReference type="InterPro" id="IPR036097">
    <property type="entry name" value="HisK_dim/P_sf"/>
</dbReference>
<keyword evidence="3 6" id="KW-0597">Phosphoprotein</keyword>